<evidence type="ECO:0000256" key="2">
    <source>
        <dbReference type="ARBA" id="ARBA00023015"/>
    </source>
</evidence>
<dbReference type="Gene3D" id="3.20.80.10">
    <property type="entry name" value="Regulatory factor, effector binding domain"/>
    <property type="match status" value="1"/>
</dbReference>
<dbReference type="PANTHER" id="PTHR30204:SF69">
    <property type="entry name" value="MERR-FAMILY TRANSCRIPTIONAL REGULATOR"/>
    <property type="match status" value="1"/>
</dbReference>
<evidence type="ECO:0000259" key="6">
    <source>
        <dbReference type="PROSITE" id="PS50937"/>
    </source>
</evidence>
<reference evidence="7" key="1">
    <citation type="submission" date="2022-12" db="EMBL/GenBank/DDBJ databases">
        <title>Reference genome sequencing for broad-spectrum identification of bacterial and archaeal isolates by mass spectrometry.</title>
        <authorList>
            <person name="Sekiguchi Y."/>
            <person name="Tourlousse D.M."/>
        </authorList>
    </citation>
    <scope>NUCLEOTIDE SEQUENCE</scope>
    <source>
        <strain evidence="7">10succ1</strain>
    </source>
</reference>
<accession>A0A9W6LP45</accession>
<comment type="caution">
    <text evidence="7">The sequence shown here is derived from an EMBL/GenBank/DDBJ whole genome shotgun (WGS) entry which is preliminary data.</text>
</comment>
<keyword evidence="4" id="KW-0804">Transcription</keyword>
<evidence type="ECO:0000256" key="3">
    <source>
        <dbReference type="ARBA" id="ARBA00023125"/>
    </source>
</evidence>
<dbReference type="SMART" id="SM00871">
    <property type="entry name" value="AraC_E_bind"/>
    <property type="match status" value="1"/>
</dbReference>
<dbReference type="Pfam" id="PF13411">
    <property type="entry name" value="MerR_1"/>
    <property type="match status" value="1"/>
</dbReference>
<dbReference type="Pfam" id="PF06445">
    <property type="entry name" value="GyrI-like"/>
    <property type="match status" value="1"/>
</dbReference>
<name>A0A9W6LP45_9FUSO</name>
<feature type="domain" description="HTH merR-type" evidence="6">
    <location>
        <begin position="3"/>
        <end position="72"/>
    </location>
</feature>
<dbReference type="InterPro" id="IPR011256">
    <property type="entry name" value="Reg_factor_effector_dom_sf"/>
</dbReference>
<dbReference type="InterPro" id="IPR009061">
    <property type="entry name" value="DNA-bd_dom_put_sf"/>
</dbReference>
<dbReference type="SMART" id="SM00422">
    <property type="entry name" value="HTH_MERR"/>
    <property type="match status" value="1"/>
</dbReference>
<gene>
    <name evidence="7" type="ORF">PM10SUCC1_35350</name>
</gene>
<keyword evidence="8" id="KW-1185">Reference proteome</keyword>
<dbReference type="InterPro" id="IPR047057">
    <property type="entry name" value="MerR_fam"/>
</dbReference>
<dbReference type="GO" id="GO:0003700">
    <property type="term" value="F:DNA-binding transcription factor activity"/>
    <property type="evidence" value="ECO:0007669"/>
    <property type="project" value="InterPro"/>
</dbReference>
<evidence type="ECO:0000256" key="5">
    <source>
        <dbReference type="SAM" id="Coils"/>
    </source>
</evidence>
<dbReference type="InterPro" id="IPR000551">
    <property type="entry name" value="MerR-type_HTH_dom"/>
</dbReference>
<keyword evidence="2" id="KW-0805">Transcription regulation</keyword>
<evidence type="ECO:0000256" key="4">
    <source>
        <dbReference type="ARBA" id="ARBA00023163"/>
    </source>
</evidence>
<protein>
    <submittedName>
        <fullName evidence="7">MerR family transcriptional regulator</fullName>
    </submittedName>
</protein>
<dbReference type="AlphaFoldDB" id="A0A9W6LP45"/>
<feature type="coiled-coil region" evidence="5">
    <location>
        <begin position="86"/>
        <end position="116"/>
    </location>
</feature>
<dbReference type="GO" id="GO:0003677">
    <property type="term" value="F:DNA binding"/>
    <property type="evidence" value="ECO:0007669"/>
    <property type="project" value="UniProtKB-KW"/>
</dbReference>
<keyword evidence="1" id="KW-0678">Repressor</keyword>
<organism evidence="7 8">
    <name type="scientific">Propionigenium maris DSM 9537</name>
    <dbReference type="NCBI Taxonomy" id="1123000"/>
    <lineage>
        <taxon>Bacteria</taxon>
        <taxon>Fusobacteriati</taxon>
        <taxon>Fusobacteriota</taxon>
        <taxon>Fusobacteriia</taxon>
        <taxon>Fusobacteriales</taxon>
        <taxon>Fusobacteriaceae</taxon>
        <taxon>Propionigenium</taxon>
    </lineage>
</organism>
<dbReference type="Gene3D" id="1.10.1660.10">
    <property type="match status" value="1"/>
</dbReference>
<dbReference type="SUPFAM" id="SSF46955">
    <property type="entry name" value="Putative DNA-binding domain"/>
    <property type="match status" value="1"/>
</dbReference>
<keyword evidence="3" id="KW-0238">DNA-binding</keyword>
<keyword evidence="5" id="KW-0175">Coiled coil</keyword>
<dbReference type="SUPFAM" id="SSF55136">
    <property type="entry name" value="Probable bacterial effector-binding domain"/>
    <property type="match status" value="1"/>
</dbReference>
<evidence type="ECO:0000256" key="1">
    <source>
        <dbReference type="ARBA" id="ARBA00022491"/>
    </source>
</evidence>
<dbReference type="InterPro" id="IPR029442">
    <property type="entry name" value="GyrI-like"/>
</dbReference>
<dbReference type="PROSITE" id="PS50937">
    <property type="entry name" value="HTH_MERR_2"/>
    <property type="match status" value="1"/>
</dbReference>
<evidence type="ECO:0000313" key="8">
    <source>
        <dbReference type="Proteomes" id="UP001144471"/>
    </source>
</evidence>
<proteinExistence type="predicted"/>
<dbReference type="EMBL" id="BSDY01000031">
    <property type="protein sequence ID" value="GLI58021.1"/>
    <property type="molecule type" value="Genomic_DNA"/>
</dbReference>
<dbReference type="Proteomes" id="UP001144471">
    <property type="component" value="Unassembled WGS sequence"/>
</dbReference>
<sequence>MKLYKIGEISKLFKVSNDILRHYEREGLLIPQKKGENGYRYYSNRQIWKIGTIRALRNLGVGLGEIKKHLDNRSISKSSQLIDFQLEVIEERLAELQDLKKQLKHKKEYLNRIKREENYGEIQEIDLPERRCYRRHNSVVTDWDIDLELKRLKNGADSTEDEHFAESKVGAVLSRKGYAEGKYTQYSGTFLLEGGGDEILAGGSYLSLIFKGPYSRSEEYYEVLKEYIREKDLKVAGDILELYKIDIYETEDENEFVTEIQVPVKENEKY</sequence>
<evidence type="ECO:0000313" key="7">
    <source>
        <dbReference type="EMBL" id="GLI58021.1"/>
    </source>
</evidence>
<dbReference type="PANTHER" id="PTHR30204">
    <property type="entry name" value="REDOX-CYCLING DRUG-SENSING TRANSCRIPTIONAL ACTIVATOR SOXR"/>
    <property type="match status" value="1"/>
</dbReference>
<dbReference type="RefSeq" id="WP_281837695.1">
    <property type="nucleotide sequence ID" value="NZ_BSDY01000031.1"/>
</dbReference>
<dbReference type="InterPro" id="IPR010499">
    <property type="entry name" value="AraC_E-bd"/>
</dbReference>